<dbReference type="PANTHER" id="PTHR33376:SF4">
    <property type="entry name" value="SIALIC ACID-BINDING PERIPLASMIC PROTEIN SIAP"/>
    <property type="match status" value="1"/>
</dbReference>
<keyword evidence="1 2" id="KW-0732">Signal</keyword>
<evidence type="ECO:0000313" key="4">
    <source>
        <dbReference type="Proteomes" id="UP000192907"/>
    </source>
</evidence>
<feature type="signal peptide" evidence="2">
    <location>
        <begin position="1"/>
        <end position="19"/>
    </location>
</feature>
<keyword evidence="4" id="KW-1185">Reference proteome</keyword>
<reference evidence="4" key="1">
    <citation type="submission" date="2017-04" db="EMBL/GenBank/DDBJ databases">
        <authorList>
            <person name="Varghese N."/>
            <person name="Submissions S."/>
        </authorList>
    </citation>
    <scope>NUCLEOTIDE SEQUENCE [LARGE SCALE GENOMIC DNA]</scope>
    <source>
        <strain evidence="4">RKEM611</strain>
    </source>
</reference>
<feature type="chain" id="PRO_5010984985" evidence="2">
    <location>
        <begin position="20"/>
        <end position="322"/>
    </location>
</feature>
<dbReference type="SUPFAM" id="SSF53850">
    <property type="entry name" value="Periplasmic binding protein-like II"/>
    <property type="match status" value="1"/>
</dbReference>
<evidence type="ECO:0000313" key="3">
    <source>
        <dbReference type="EMBL" id="SMF59664.1"/>
    </source>
</evidence>
<proteinExistence type="predicted"/>
<dbReference type="Proteomes" id="UP000192907">
    <property type="component" value="Unassembled WGS sequence"/>
</dbReference>
<dbReference type="OrthoDB" id="9794826at2"/>
<dbReference type="GO" id="GO:0055085">
    <property type="term" value="P:transmembrane transport"/>
    <property type="evidence" value="ECO:0007669"/>
    <property type="project" value="InterPro"/>
</dbReference>
<dbReference type="Pfam" id="PF03480">
    <property type="entry name" value="DctP"/>
    <property type="match status" value="1"/>
</dbReference>
<accession>A0A1Y6CE85</accession>
<protein>
    <submittedName>
        <fullName evidence="3">TRAP-type C4-dicarboxylate transport system, substrate-binding protein</fullName>
    </submittedName>
</protein>
<dbReference type="Gene3D" id="3.40.190.170">
    <property type="entry name" value="Bacterial extracellular solute-binding protein, family 7"/>
    <property type="match status" value="1"/>
</dbReference>
<evidence type="ECO:0000256" key="2">
    <source>
        <dbReference type="SAM" id="SignalP"/>
    </source>
</evidence>
<dbReference type="AlphaFoldDB" id="A0A1Y6CE85"/>
<name>A0A1Y6CE85_9BACT</name>
<dbReference type="STRING" id="1513793.SAMN06296036_12032"/>
<dbReference type="InterPro" id="IPR018389">
    <property type="entry name" value="DctP_fam"/>
</dbReference>
<evidence type="ECO:0000256" key="1">
    <source>
        <dbReference type="ARBA" id="ARBA00022729"/>
    </source>
</evidence>
<sequence>MKLSTITMLSLLLSATLQAKTFKVGTMIPEGTNYANLLEEMGKEIKKATNKRVKFKFVWGGVAGDEPDVLRKIRVGQYHAGVFTAKTMADVYSDVRVMEIPFSFKDRAHSQKVLSEFRDDFEKGLAKNGFESLGIYETGEIYIVTKNKVDSMDGLKGQKLWLYQGDKLAEAFSKSLNLVAVPVALPDVLSSLSTGMIDASYAPALGIVALQWHSKVSYIVEPPFSYHFQGFLLRGKDWRKIRIDDQKAIKKITAEYQKKISDSNYQDGLTSFEAIKKQGVKVIQWPKKDIAGLNKVRSEVLKSLVDKKALSQDIVNKFNTKL</sequence>
<dbReference type="EMBL" id="FWZT01000020">
    <property type="protein sequence ID" value="SMF59664.1"/>
    <property type="molecule type" value="Genomic_DNA"/>
</dbReference>
<dbReference type="InterPro" id="IPR038404">
    <property type="entry name" value="TRAP_DctP_sf"/>
</dbReference>
<dbReference type="PANTHER" id="PTHR33376">
    <property type="match status" value="1"/>
</dbReference>
<dbReference type="RefSeq" id="WP_132322943.1">
    <property type="nucleotide sequence ID" value="NZ_FWZT01000020.1"/>
</dbReference>
<organism evidence="3 4">
    <name type="scientific">Pseudobacteriovorax antillogorgiicola</name>
    <dbReference type="NCBI Taxonomy" id="1513793"/>
    <lineage>
        <taxon>Bacteria</taxon>
        <taxon>Pseudomonadati</taxon>
        <taxon>Bdellovibrionota</taxon>
        <taxon>Oligoflexia</taxon>
        <taxon>Oligoflexales</taxon>
        <taxon>Pseudobacteriovoracaceae</taxon>
        <taxon>Pseudobacteriovorax</taxon>
    </lineage>
</organism>
<dbReference type="NCBIfam" id="NF037995">
    <property type="entry name" value="TRAP_S1"/>
    <property type="match status" value="1"/>
</dbReference>
<gene>
    <name evidence="3" type="ORF">SAMN06296036_12032</name>
</gene>